<sequence>MDLCARGAHLKVGYRQAIEQQHYNKRVRGGYDSRASDMTVVIDKPEHGPGAFSSFILDLAARLKLAVVRLFDEHVSVSINNKKIICNAYAMYACNAITDIYECMKRASMAPPAGQGRGVGCQPVIVEETKESSNEDSEEMASNMS</sequence>
<evidence type="ECO:0000313" key="2">
    <source>
        <dbReference type="Proteomes" id="UP000027138"/>
    </source>
</evidence>
<organism evidence="1 2">
    <name type="scientific">Jatropha curcas</name>
    <name type="common">Barbados nut</name>
    <dbReference type="NCBI Taxonomy" id="180498"/>
    <lineage>
        <taxon>Eukaryota</taxon>
        <taxon>Viridiplantae</taxon>
        <taxon>Streptophyta</taxon>
        <taxon>Embryophyta</taxon>
        <taxon>Tracheophyta</taxon>
        <taxon>Spermatophyta</taxon>
        <taxon>Magnoliopsida</taxon>
        <taxon>eudicotyledons</taxon>
        <taxon>Gunneridae</taxon>
        <taxon>Pentapetalae</taxon>
        <taxon>rosids</taxon>
        <taxon>fabids</taxon>
        <taxon>Malpighiales</taxon>
        <taxon>Euphorbiaceae</taxon>
        <taxon>Crotonoideae</taxon>
        <taxon>Jatropheae</taxon>
        <taxon>Jatropha</taxon>
    </lineage>
</organism>
<dbReference type="AlphaFoldDB" id="A0A067JG30"/>
<accession>A0A067JG30</accession>
<name>A0A067JG30_JATCU</name>
<dbReference type="EMBL" id="KK915603">
    <property type="protein sequence ID" value="KDP21713.1"/>
    <property type="molecule type" value="Genomic_DNA"/>
</dbReference>
<protein>
    <submittedName>
        <fullName evidence="1">Uncharacterized protein</fullName>
    </submittedName>
</protein>
<gene>
    <name evidence="1" type="ORF">JCGZ_03587</name>
</gene>
<proteinExistence type="predicted"/>
<dbReference type="Proteomes" id="UP000027138">
    <property type="component" value="Unassembled WGS sequence"/>
</dbReference>
<keyword evidence="2" id="KW-1185">Reference proteome</keyword>
<evidence type="ECO:0000313" key="1">
    <source>
        <dbReference type="EMBL" id="KDP21713.1"/>
    </source>
</evidence>
<reference evidence="1 2" key="1">
    <citation type="journal article" date="2014" name="PLoS ONE">
        <title>Global Analysis of Gene Expression Profiles in Physic Nut (Jatropha curcas L.) Seedlings Exposed to Salt Stress.</title>
        <authorList>
            <person name="Zhang L."/>
            <person name="Zhang C."/>
            <person name="Wu P."/>
            <person name="Chen Y."/>
            <person name="Li M."/>
            <person name="Jiang H."/>
            <person name="Wu G."/>
        </authorList>
    </citation>
    <scope>NUCLEOTIDE SEQUENCE [LARGE SCALE GENOMIC DNA]</scope>
    <source>
        <strain evidence="2">cv. GZQX0401</strain>
        <tissue evidence="1">Young leaves</tissue>
    </source>
</reference>